<organism evidence="1 2">
    <name type="scientific">Arundinibacter roseus</name>
    <dbReference type="NCBI Taxonomy" id="2070510"/>
    <lineage>
        <taxon>Bacteria</taxon>
        <taxon>Pseudomonadati</taxon>
        <taxon>Bacteroidota</taxon>
        <taxon>Cytophagia</taxon>
        <taxon>Cytophagales</taxon>
        <taxon>Spirosomataceae</taxon>
        <taxon>Arundinibacter</taxon>
    </lineage>
</organism>
<proteinExistence type="predicted"/>
<sequence length="470" mass="51289">MLTTSSKSSRRDFLSLAGSASLGFLGLYQFVHTPLQAAGFSQRPGMGYGPLLPDPKGILNLPKGFTYDIISSKGDLMSDGFYVPGAADGMATFRGPKGKTILIRNHEMSPDPTKGGAFGKNNELFSKVKKELLYDAGKGQKPELGGTTTLVYDHASGKVEKQFLSLAGTSRNCAGGPTPWNSWITCEETTIVPKDDNFCEKEHGYNFEVPATTKIQLNQAVPLKEMGRMNHEAVAVDPRTGIVYLTEDAGDSLIYRYIPNVPGKLHKGGKLQALKIRGHASQDTRNWKTLKTPVFPVNTKFDVEWIDIQDVESPKNNLRYQGFDKGAARFARGEGMWYGTNEIYFACTNGGNAGAGQVFRYIPSAQEGTAQETQAPGTLELFVEPNDRDIVKNCDNLTVAPWGDVMLCEDHPHPFVVGVTAKGEFYKLAENVGYESEFAGGVFSPDGSTYFVNIQGPGLTIAIRGPWRTI</sequence>
<dbReference type="InterPro" id="IPR008557">
    <property type="entry name" value="PhoX"/>
</dbReference>
<reference evidence="1 2" key="1">
    <citation type="submission" date="2019-02" db="EMBL/GenBank/DDBJ databases">
        <title>Arundinibacter roseus gen. nov., sp. nov., a new member of the family Cytophagaceae.</title>
        <authorList>
            <person name="Szuroczki S."/>
            <person name="Khayer B."/>
            <person name="Sproer C."/>
            <person name="Toumi M."/>
            <person name="Szabo A."/>
            <person name="Felfoldi T."/>
            <person name="Schumann P."/>
            <person name="Toth E."/>
        </authorList>
    </citation>
    <scope>NUCLEOTIDE SEQUENCE [LARGE SCALE GENOMIC DNA]</scope>
    <source>
        <strain evidence="1 2">DMA-k-7a</strain>
    </source>
</reference>
<evidence type="ECO:0000313" key="1">
    <source>
        <dbReference type="EMBL" id="TDB65282.1"/>
    </source>
</evidence>
<evidence type="ECO:0000313" key="2">
    <source>
        <dbReference type="Proteomes" id="UP000295706"/>
    </source>
</evidence>
<dbReference type="PROSITE" id="PS51318">
    <property type="entry name" value="TAT"/>
    <property type="match status" value="1"/>
</dbReference>
<dbReference type="InterPro" id="IPR006311">
    <property type="entry name" value="TAT_signal"/>
</dbReference>
<dbReference type="PANTHER" id="PTHR35399">
    <property type="entry name" value="SLR8030 PROTEIN"/>
    <property type="match status" value="1"/>
</dbReference>
<dbReference type="EMBL" id="SMJU01000006">
    <property type="protein sequence ID" value="TDB65282.1"/>
    <property type="molecule type" value="Genomic_DNA"/>
</dbReference>
<comment type="caution">
    <text evidence="1">The sequence shown here is derived from an EMBL/GenBank/DDBJ whole genome shotgun (WGS) entry which is preliminary data.</text>
</comment>
<dbReference type="PANTHER" id="PTHR35399:SF4">
    <property type="entry name" value="MEMBRANE PROTEIN"/>
    <property type="match status" value="1"/>
</dbReference>
<dbReference type="OrthoDB" id="9801383at2"/>
<accession>A0A4R4KEJ9</accession>
<name>A0A4R4KEJ9_9BACT</name>
<protein>
    <submittedName>
        <fullName evidence="1">DUF839 domain-containing protein</fullName>
    </submittedName>
</protein>
<dbReference type="Proteomes" id="UP000295706">
    <property type="component" value="Unassembled WGS sequence"/>
</dbReference>
<gene>
    <name evidence="1" type="ORF">EZE20_11310</name>
</gene>
<dbReference type="RefSeq" id="WP_132117602.1">
    <property type="nucleotide sequence ID" value="NZ_SMJU01000006.1"/>
</dbReference>
<dbReference type="Pfam" id="PF05787">
    <property type="entry name" value="PhoX"/>
    <property type="match status" value="1"/>
</dbReference>
<dbReference type="AlphaFoldDB" id="A0A4R4KEJ9"/>
<keyword evidence="2" id="KW-1185">Reference proteome</keyword>